<name>A0ABD1FVQ2_SALDI</name>
<accession>A0ABD1FVQ2</accession>
<feature type="region of interest" description="Disordered" evidence="1">
    <location>
        <begin position="42"/>
        <end position="68"/>
    </location>
</feature>
<evidence type="ECO:0000256" key="1">
    <source>
        <dbReference type="SAM" id="MobiDB-lite"/>
    </source>
</evidence>
<gene>
    <name evidence="2" type="ORF">AAHA92_31183</name>
</gene>
<reference evidence="2 3" key="1">
    <citation type="submission" date="2024-06" db="EMBL/GenBank/DDBJ databases">
        <title>A chromosome level genome sequence of Diviner's sage (Salvia divinorum).</title>
        <authorList>
            <person name="Ford S.A."/>
            <person name="Ro D.-K."/>
            <person name="Ness R.W."/>
            <person name="Phillips M.A."/>
        </authorList>
    </citation>
    <scope>NUCLEOTIDE SEQUENCE [LARGE SCALE GENOMIC DNA]</scope>
    <source>
        <strain evidence="2">SAF-2024a</strain>
        <tissue evidence="2">Leaf</tissue>
    </source>
</reference>
<dbReference type="AlphaFoldDB" id="A0ABD1FVQ2"/>
<feature type="compositionally biased region" description="Basic and acidic residues" evidence="1">
    <location>
        <begin position="47"/>
        <end position="66"/>
    </location>
</feature>
<proteinExistence type="predicted"/>
<dbReference type="Proteomes" id="UP001567538">
    <property type="component" value="Unassembled WGS sequence"/>
</dbReference>
<evidence type="ECO:0000313" key="2">
    <source>
        <dbReference type="EMBL" id="KAL1535088.1"/>
    </source>
</evidence>
<dbReference type="EMBL" id="JBEAFC010000012">
    <property type="protein sequence ID" value="KAL1535088.1"/>
    <property type="molecule type" value="Genomic_DNA"/>
</dbReference>
<organism evidence="2 3">
    <name type="scientific">Salvia divinorum</name>
    <name type="common">Maria pastora</name>
    <name type="synonym">Diviner's sage</name>
    <dbReference type="NCBI Taxonomy" id="28513"/>
    <lineage>
        <taxon>Eukaryota</taxon>
        <taxon>Viridiplantae</taxon>
        <taxon>Streptophyta</taxon>
        <taxon>Embryophyta</taxon>
        <taxon>Tracheophyta</taxon>
        <taxon>Spermatophyta</taxon>
        <taxon>Magnoliopsida</taxon>
        <taxon>eudicotyledons</taxon>
        <taxon>Gunneridae</taxon>
        <taxon>Pentapetalae</taxon>
        <taxon>asterids</taxon>
        <taxon>lamiids</taxon>
        <taxon>Lamiales</taxon>
        <taxon>Lamiaceae</taxon>
        <taxon>Nepetoideae</taxon>
        <taxon>Mentheae</taxon>
        <taxon>Salviinae</taxon>
        <taxon>Salvia</taxon>
        <taxon>Salvia subgen. Calosphace</taxon>
    </lineage>
</organism>
<keyword evidence="3" id="KW-1185">Reference proteome</keyword>
<evidence type="ECO:0000313" key="3">
    <source>
        <dbReference type="Proteomes" id="UP001567538"/>
    </source>
</evidence>
<protein>
    <submittedName>
        <fullName evidence="2">Uncharacterized protein</fullName>
    </submittedName>
</protein>
<sequence length="98" mass="10936">MWVDNMETDSGEVGICKGDDKLTSCGGAQLLIDTRTLPHHLRRRRTHQLESAKADSGEDRGLDRALETTSSELTVVNSTGWKQAMLPRIELGDRERSK</sequence>
<comment type="caution">
    <text evidence="2">The sequence shown here is derived from an EMBL/GenBank/DDBJ whole genome shotgun (WGS) entry which is preliminary data.</text>
</comment>